<name>A0A543AMK7_9MICC</name>
<evidence type="ECO:0000313" key="2">
    <source>
        <dbReference type="Proteomes" id="UP000319746"/>
    </source>
</evidence>
<reference evidence="1 2" key="1">
    <citation type="submission" date="2019-06" db="EMBL/GenBank/DDBJ databases">
        <title>Sequencing the genomes of 1000 actinobacteria strains.</title>
        <authorList>
            <person name="Klenk H.-P."/>
        </authorList>
    </citation>
    <scope>NUCLEOTIDE SEQUENCE [LARGE SCALE GENOMIC DNA]</scope>
    <source>
        <strain evidence="1 2">DSM 24083</strain>
    </source>
</reference>
<keyword evidence="2" id="KW-1185">Reference proteome</keyword>
<accession>A0A543AMK7</accession>
<proteinExistence type="predicted"/>
<evidence type="ECO:0000313" key="1">
    <source>
        <dbReference type="EMBL" id="TQL73814.1"/>
    </source>
</evidence>
<dbReference type="AlphaFoldDB" id="A0A543AMK7"/>
<gene>
    <name evidence="1" type="ORF">FB556_0262</name>
</gene>
<protein>
    <submittedName>
        <fullName evidence="1">Uncharacterized protein</fullName>
    </submittedName>
</protein>
<organism evidence="1 2">
    <name type="scientific">Enteractinococcus coprophilus</name>
    <dbReference type="NCBI Taxonomy" id="1027633"/>
    <lineage>
        <taxon>Bacteria</taxon>
        <taxon>Bacillati</taxon>
        <taxon>Actinomycetota</taxon>
        <taxon>Actinomycetes</taxon>
        <taxon>Micrococcales</taxon>
        <taxon>Micrococcaceae</taxon>
    </lineage>
</organism>
<comment type="caution">
    <text evidence="1">The sequence shown here is derived from an EMBL/GenBank/DDBJ whole genome shotgun (WGS) entry which is preliminary data.</text>
</comment>
<sequence length="77" mass="8638">MARFAARNLRKLRMRNLVKPTEPPHKLGRCGQSPTLSISGSIVSLSETMYTIRHIQAPEIKLFSEARRVFGTSLTAL</sequence>
<dbReference type="EMBL" id="VFOU01000001">
    <property type="protein sequence ID" value="TQL73814.1"/>
    <property type="molecule type" value="Genomic_DNA"/>
</dbReference>
<dbReference type="Proteomes" id="UP000319746">
    <property type="component" value="Unassembled WGS sequence"/>
</dbReference>